<evidence type="ECO:0000313" key="7">
    <source>
        <dbReference type="EMBL" id="MEB3022786.1"/>
    </source>
</evidence>
<evidence type="ECO:0000256" key="3">
    <source>
        <dbReference type="ARBA" id="ARBA00023295"/>
    </source>
</evidence>
<evidence type="ECO:0000256" key="1">
    <source>
        <dbReference type="ARBA" id="ARBA00005641"/>
    </source>
</evidence>
<dbReference type="InterPro" id="IPR001547">
    <property type="entry name" value="Glyco_hydro_5"/>
</dbReference>
<feature type="signal peptide" evidence="4">
    <location>
        <begin position="1"/>
        <end position="35"/>
    </location>
</feature>
<proteinExistence type="inferred from homology"/>
<dbReference type="PANTHER" id="PTHR31308">
    <property type="match status" value="1"/>
</dbReference>
<name>A0ABU5XKR1_9MYCO</name>
<gene>
    <name evidence="7" type="ORF">K6T79_17210</name>
</gene>
<dbReference type="Gene3D" id="2.60.40.1180">
    <property type="entry name" value="Golgi alpha-mannosidase II"/>
    <property type="match status" value="1"/>
</dbReference>
<comment type="caution">
    <text evidence="7">The sequence shown here is derived from an EMBL/GenBank/DDBJ whole genome shotgun (WGS) entry which is preliminary data.</text>
</comment>
<feature type="domain" description="Glycoside hydrolase family 5 C-terminal" evidence="6">
    <location>
        <begin position="623"/>
        <end position="709"/>
    </location>
</feature>
<feature type="chain" id="PRO_5045451598" evidence="4">
    <location>
        <begin position="36"/>
        <end position="713"/>
    </location>
</feature>
<accession>A0ABU5XKR1</accession>
<dbReference type="EMBL" id="JAYJJR010000012">
    <property type="protein sequence ID" value="MEB3022786.1"/>
    <property type="molecule type" value="Genomic_DNA"/>
</dbReference>
<keyword evidence="8" id="KW-1185">Reference proteome</keyword>
<dbReference type="InterPro" id="IPR052066">
    <property type="entry name" value="Glycosphingolipid_Hydrolases"/>
</dbReference>
<comment type="similarity">
    <text evidence="1">Belongs to the glycosyl hydrolase 5 (cellulase A) family.</text>
</comment>
<keyword evidence="2" id="KW-0378">Hydrolase</keyword>
<dbReference type="PANTHER" id="PTHR31308:SF3">
    <property type="entry name" value="ENDOGLYCOCERAMIDASE"/>
    <property type="match status" value="1"/>
</dbReference>
<evidence type="ECO:0000259" key="6">
    <source>
        <dbReference type="Pfam" id="PF18564"/>
    </source>
</evidence>
<evidence type="ECO:0000256" key="4">
    <source>
        <dbReference type="SAM" id="SignalP"/>
    </source>
</evidence>
<dbReference type="InterPro" id="IPR048996">
    <property type="entry name" value="PGRS_rpt"/>
</dbReference>
<evidence type="ECO:0000259" key="5">
    <source>
        <dbReference type="Pfam" id="PF00150"/>
    </source>
</evidence>
<dbReference type="Pfam" id="PF18564">
    <property type="entry name" value="Glyco_hydro_5_C"/>
    <property type="match status" value="1"/>
</dbReference>
<evidence type="ECO:0000313" key="8">
    <source>
        <dbReference type="Proteomes" id="UP001299596"/>
    </source>
</evidence>
<organism evidence="7 8">
    <name type="scientific">[Mycobacterium] crassicus</name>
    <dbReference type="NCBI Taxonomy" id="2872309"/>
    <lineage>
        <taxon>Bacteria</taxon>
        <taxon>Bacillati</taxon>
        <taxon>Actinomycetota</taxon>
        <taxon>Actinomycetes</taxon>
        <taxon>Mycobacteriales</taxon>
        <taxon>Mycobacteriaceae</taxon>
        <taxon>Mycolicibacter</taxon>
    </lineage>
</organism>
<keyword evidence="3" id="KW-0326">Glycosidase</keyword>
<dbReference type="RefSeq" id="WP_225406456.1">
    <property type="nucleotide sequence ID" value="NZ_JAYJJR010000012.1"/>
</dbReference>
<evidence type="ECO:0000256" key="2">
    <source>
        <dbReference type="ARBA" id="ARBA00022801"/>
    </source>
</evidence>
<keyword evidence="4" id="KW-0732">Signal</keyword>
<dbReference type="Proteomes" id="UP001299596">
    <property type="component" value="Unassembled WGS sequence"/>
</dbReference>
<reference evidence="7 8" key="1">
    <citation type="submission" date="2023-12" db="EMBL/GenBank/DDBJ databases">
        <title>Description of new species of Mycobacterium terrae complex isolated from sewage at the Sao Paulo Zoological Park Foundation in Brazil.</title>
        <authorList>
            <person name="Romagnoli C.L."/>
            <person name="Conceicao E.C."/>
            <person name="Machado E."/>
            <person name="Barreto L.B.P.F."/>
            <person name="Sharma A."/>
            <person name="Silva N.M."/>
            <person name="Marques L.E."/>
            <person name="Juliana M.A."/>
            <person name="Lourenco M.C.S."/>
            <person name="Digiampietri L.A."/>
            <person name="Suffys P.N."/>
            <person name="Viana-Niero C."/>
        </authorList>
    </citation>
    <scope>NUCLEOTIDE SEQUENCE [LARGE SCALE GENOMIC DNA]</scope>
    <source>
        <strain evidence="7 8">MYC098</strain>
    </source>
</reference>
<dbReference type="InterPro" id="IPR041036">
    <property type="entry name" value="GH5_C"/>
</dbReference>
<feature type="domain" description="Glycoside hydrolase family 5" evidence="5">
    <location>
        <begin position="268"/>
        <end position="587"/>
    </location>
</feature>
<dbReference type="InterPro" id="IPR013780">
    <property type="entry name" value="Glyco_hydro_b"/>
</dbReference>
<dbReference type="Pfam" id="PF21526">
    <property type="entry name" value="PGRS"/>
    <property type="match status" value="1"/>
</dbReference>
<dbReference type="SUPFAM" id="SSF51445">
    <property type="entry name" value="(Trans)glycosidases"/>
    <property type="match status" value="1"/>
</dbReference>
<dbReference type="Pfam" id="PF00150">
    <property type="entry name" value="Cellulase"/>
    <property type="match status" value="1"/>
</dbReference>
<dbReference type="InterPro" id="IPR017853">
    <property type="entry name" value="GH"/>
</dbReference>
<sequence length="713" mass="73082">MPRHRSTIVGSKVVGAAAFLAITSAASPLTPAAQADVDDMMDVLFTPFVTAEGTFDGDTVFNTTAFDATAWATFLSPEHWAAAVAALAEPGPAVGFDFYTGLHDIAEKWIDSELGAQVNSAINQLFGSTVIGNGAAGTEANPNGGNGGWLFGDGGAGWNSTEDGVAGGHGGAAVGLFGNGGAGGDGGAGAAGGDGGAAAWLMGNGGHGGDAGNGDTTSGLPALGGAGGTAGLWSGTHGAAGHFGTLPGGITGTVAPPVEVSNGWLTNADGQVVLWHGLNQVYKIAPYEPSAGGFSDDDAAFLAANGFNAVRLGVIWAGVEPQPGVIDYNYLSSIQQTVQVLANHNIVAILDMHQDLYSGSLGGDGAPDWAAFTGGLPNIEAGFPGSYFVSPAQNHAWDAFWANTDASDGIGLQNHYALMWQAVADYFKGDANVAGYEIINEPWAGSQWLGSLLGNPYFDSQQLTPFYNQIDAAIRSVDPNKTVFFGPTTLDASLPVPNHLGTVDDPNTALSFHHYCMVNALFPTLSFGCDWNADVVLGYAMDYAQEHNIPALLSEFGATNNIPTITAGMNSANQHLVGWTEWAYTGNDITSTSPNDQALVYDLSKPPVGDNVNFEKLDALSQPYPQAISGIPTSWSFSGGVFSFSYSTDHADGSGAFAAGSQTSISVPTSQYPNGYTVTVTGGHVASGPNASQLTISSEAGATMVNVTVTPKP</sequence>
<dbReference type="Gene3D" id="3.20.20.80">
    <property type="entry name" value="Glycosidases"/>
    <property type="match status" value="1"/>
</dbReference>
<protein>
    <submittedName>
        <fullName evidence="7">Cellulase family glycosylhydrolase</fullName>
    </submittedName>
</protein>